<dbReference type="Gene3D" id="3.40.50.1910">
    <property type="match status" value="1"/>
</dbReference>
<dbReference type="EMBL" id="JAHWGI010000994">
    <property type="protein sequence ID" value="KAK3920309.1"/>
    <property type="molecule type" value="Genomic_DNA"/>
</dbReference>
<name>A0AAE1HFB9_9NEOP</name>
<comment type="similarity">
    <text evidence="1">Belongs to the STXBP/unc-18/SEC1 family.</text>
</comment>
<reference evidence="2" key="2">
    <citation type="journal article" date="2023" name="BMC Genomics">
        <title>Pest status, molecular evolution, and epigenetic factors derived from the genome assembly of Frankliniella fusca, a thysanopteran phytovirus vector.</title>
        <authorList>
            <person name="Catto M.A."/>
            <person name="Labadie P.E."/>
            <person name="Jacobson A.L."/>
            <person name="Kennedy G.G."/>
            <person name="Srinivasan R."/>
            <person name="Hunt B.G."/>
        </authorList>
    </citation>
    <scope>NUCLEOTIDE SEQUENCE</scope>
    <source>
        <strain evidence="2">PL_HMW_Pooled</strain>
    </source>
</reference>
<dbReference type="PANTHER" id="PTHR11679">
    <property type="entry name" value="VESICLE PROTEIN SORTING-ASSOCIATED"/>
    <property type="match status" value="1"/>
</dbReference>
<organism evidence="2 3">
    <name type="scientific">Frankliniella fusca</name>
    <dbReference type="NCBI Taxonomy" id="407009"/>
    <lineage>
        <taxon>Eukaryota</taxon>
        <taxon>Metazoa</taxon>
        <taxon>Ecdysozoa</taxon>
        <taxon>Arthropoda</taxon>
        <taxon>Hexapoda</taxon>
        <taxon>Insecta</taxon>
        <taxon>Pterygota</taxon>
        <taxon>Neoptera</taxon>
        <taxon>Paraneoptera</taxon>
        <taxon>Thysanoptera</taxon>
        <taxon>Terebrantia</taxon>
        <taxon>Thripoidea</taxon>
        <taxon>Thripidae</taxon>
        <taxon>Frankliniella</taxon>
    </lineage>
</organism>
<dbReference type="Pfam" id="PF00995">
    <property type="entry name" value="Sec1"/>
    <property type="match status" value="1"/>
</dbReference>
<feature type="non-terminal residue" evidence="2">
    <location>
        <position position="1"/>
    </location>
</feature>
<comment type="caution">
    <text evidence="2">The sequence shown here is derived from an EMBL/GenBank/DDBJ whole genome shotgun (WGS) entry which is preliminary data.</text>
</comment>
<gene>
    <name evidence="2" type="ORF">KUF71_009596</name>
</gene>
<accession>A0AAE1HFB9</accession>
<protein>
    <submittedName>
        <fullName evidence="2">Sec1 family domain-containing protein 2</fullName>
    </submittedName>
</protein>
<dbReference type="SUPFAM" id="SSF56815">
    <property type="entry name" value="Sec1/munc18-like (SM) proteins"/>
    <property type="match status" value="1"/>
</dbReference>
<keyword evidence="3" id="KW-1185">Reference proteome</keyword>
<evidence type="ECO:0000313" key="2">
    <source>
        <dbReference type="EMBL" id="KAK3920309.1"/>
    </source>
</evidence>
<dbReference type="InterPro" id="IPR001619">
    <property type="entry name" value="Sec1-like"/>
</dbReference>
<evidence type="ECO:0000256" key="1">
    <source>
        <dbReference type="ARBA" id="ARBA00009884"/>
    </source>
</evidence>
<dbReference type="InterPro" id="IPR027482">
    <property type="entry name" value="Sec1-like_dom2"/>
</dbReference>
<dbReference type="GO" id="GO:0016192">
    <property type="term" value="P:vesicle-mediated transport"/>
    <property type="evidence" value="ECO:0007669"/>
    <property type="project" value="InterPro"/>
</dbReference>
<evidence type="ECO:0000313" key="3">
    <source>
        <dbReference type="Proteomes" id="UP001219518"/>
    </source>
</evidence>
<dbReference type="InterPro" id="IPR036045">
    <property type="entry name" value="Sec1-like_sf"/>
</dbReference>
<sequence length="657" mass="71931">SHTMEVPLLAASQSAWEKVLRQVGNAVVFIDSKAGECIHWSVGLTTLLTGGAFAIKELNAYKASYFGYSQEPIENAGRAVFISAAPYSSIQVDLCDIICQSSFHAVLLVTVPHYEPQNLIPRLRNDLLQWMGLGSGNVKDFHADVLCFPFFYAPLTDSVIMLPPFGDLFPILDVNKVKSFGSKPNALSSKDLASTENLAISLDSLLNQMSVADVVFSIGNLSSAVATALEDFPSVHSRRKTAKHRMSVILIDRTLDLCFPTSVDSKCFLDKLLCALPHLPDHTNDIAVNMSQLAQVTVDSTNDEALFPGCIAHNDSVSQNVREWLFHKKDRDILINLHQILQSKISPGSKFATRVKPEALEKDVRQFRGNIKKIQENSGVLQIALAVVQALTGEHAEELELVLSTERVLRQNVATSTGSNELTGLLPQITKLISERHIRGLSLDALLTLLVLLYSLIGTDMNFPLKEEVQLQAAISTALFEDQEYPGLVHDILLPLEANKEKVDMVASHVFSILKAVSHTRRDLTKYKSILKGQGQSMPAEYTPLLQRVIKDILDPSRPLIPDMSCKSAGLRDLLKSGFSMLLNKQQAPVTQHPADQPNLLIMVLGGITGGEIRSLQESWAVSAQSLAGGTLFLASTRLLSPNDTLQAVLKSSPPPL</sequence>
<dbReference type="Proteomes" id="UP001219518">
    <property type="component" value="Unassembled WGS sequence"/>
</dbReference>
<proteinExistence type="inferred from homology"/>
<dbReference type="AlphaFoldDB" id="A0AAE1HFB9"/>
<reference evidence="2" key="1">
    <citation type="submission" date="2021-07" db="EMBL/GenBank/DDBJ databases">
        <authorList>
            <person name="Catto M.A."/>
            <person name="Jacobson A."/>
            <person name="Kennedy G."/>
            <person name="Labadie P."/>
            <person name="Hunt B.G."/>
            <person name="Srinivasan R."/>
        </authorList>
    </citation>
    <scope>NUCLEOTIDE SEQUENCE</scope>
    <source>
        <strain evidence="2">PL_HMW_Pooled</strain>
        <tissue evidence="2">Head</tissue>
    </source>
</reference>